<dbReference type="OrthoDB" id="2968361at2"/>
<dbReference type="GO" id="GO:0015031">
    <property type="term" value="P:protein transport"/>
    <property type="evidence" value="ECO:0007669"/>
    <property type="project" value="UniProtKB-KW"/>
</dbReference>
<keyword evidence="12" id="KW-0282">Flagellum</keyword>
<organism evidence="12 13">
    <name type="scientific">Aquisalibacillus elongatus</name>
    <dbReference type="NCBI Taxonomy" id="485577"/>
    <lineage>
        <taxon>Bacteria</taxon>
        <taxon>Bacillati</taxon>
        <taxon>Bacillota</taxon>
        <taxon>Bacilli</taxon>
        <taxon>Bacillales</taxon>
        <taxon>Bacillaceae</taxon>
        <taxon>Aquisalibacillus</taxon>
    </lineage>
</organism>
<comment type="caution">
    <text evidence="12">The sequence shown here is derived from an EMBL/GenBank/DDBJ whole genome shotgun (WGS) entry which is preliminary data.</text>
</comment>
<evidence type="ECO:0000256" key="10">
    <source>
        <dbReference type="ARBA" id="ARBA00023225"/>
    </source>
</evidence>
<evidence type="ECO:0000256" key="2">
    <source>
        <dbReference type="ARBA" id="ARBA00010004"/>
    </source>
</evidence>
<dbReference type="Pfam" id="PF02050">
    <property type="entry name" value="FliJ"/>
    <property type="match status" value="1"/>
</dbReference>
<evidence type="ECO:0000256" key="11">
    <source>
        <dbReference type="SAM" id="Coils"/>
    </source>
</evidence>
<evidence type="ECO:0000256" key="8">
    <source>
        <dbReference type="ARBA" id="ARBA00022927"/>
    </source>
</evidence>
<dbReference type="GO" id="GO:0071973">
    <property type="term" value="P:bacterial-type flagellum-dependent cell motility"/>
    <property type="evidence" value="ECO:0007669"/>
    <property type="project" value="InterPro"/>
</dbReference>
<name>A0A3N5BE48_9BACI</name>
<keyword evidence="6" id="KW-0145">Chemotaxis</keyword>
<evidence type="ECO:0000256" key="4">
    <source>
        <dbReference type="ARBA" id="ARBA00022448"/>
    </source>
</evidence>
<dbReference type="EMBL" id="RKRF01000007">
    <property type="protein sequence ID" value="RPF55994.1"/>
    <property type="molecule type" value="Genomic_DNA"/>
</dbReference>
<dbReference type="GO" id="GO:0009288">
    <property type="term" value="C:bacterial-type flagellum"/>
    <property type="evidence" value="ECO:0007669"/>
    <property type="project" value="InterPro"/>
</dbReference>
<protein>
    <recommendedName>
        <fullName evidence="3">Flagellar FliJ protein</fullName>
    </recommendedName>
</protein>
<comment type="similarity">
    <text evidence="2">Belongs to the FliJ family.</text>
</comment>
<proteinExistence type="inferred from homology"/>
<keyword evidence="5" id="KW-1003">Cell membrane</keyword>
<evidence type="ECO:0000313" key="12">
    <source>
        <dbReference type="EMBL" id="RPF55994.1"/>
    </source>
</evidence>
<keyword evidence="4" id="KW-0813">Transport</keyword>
<keyword evidence="9" id="KW-0472">Membrane</keyword>
<sequence length="147" mass="17480">MSHIQSLEKLLEIRESDFNRAHGQYNRAADYFSEVGQQLYDLLVQKEKIEEKLRLPEKHRVKASDLTYYNQQLQALKSKEESLQMTVHQARLNLQEKEKSLTEAHQEFKKLEKIISKKQHEYYKAVQKKEAQMLDEVSVQQFLRSNG</sequence>
<dbReference type="GO" id="GO:0005886">
    <property type="term" value="C:plasma membrane"/>
    <property type="evidence" value="ECO:0007669"/>
    <property type="project" value="UniProtKB-SubCell"/>
</dbReference>
<accession>A0A3N5BE48</accession>
<dbReference type="GO" id="GO:0006935">
    <property type="term" value="P:chemotaxis"/>
    <property type="evidence" value="ECO:0007669"/>
    <property type="project" value="UniProtKB-KW"/>
</dbReference>
<dbReference type="Proteomes" id="UP000276443">
    <property type="component" value="Unassembled WGS sequence"/>
</dbReference>
<keyword evidence="7" id="KW-1005">Bacterial flagellum biogenesis</keyword>
<evidence type="ECO:0000256" key="3">
    <source>
        <dbReference type="ARBA" id="ARBA00020392"/>
    </source>
</evidence>
<evidence type="ECO:0000313" key="13">
    <source>
        <dbReference type="Proteomes" id="UP000276443"/>
    </source>
</evidence>
<evidence type="ECO:0000256" key="9">
    <source>
        <dbReference type="ARBA" id="ARBA00023136"/>
    </source>
</evidence>
<reference evidence="12 13" key="1">
    <citation type="submission" date="2018-11" db="EMBL/GenBank/DDBJ databases">
        <title>Genomic Encyclopedia of Type Strains, Phase IV (KMG-IV): sequencing the most valuable type-strain genomes for metagenomic binning, comparative biology and taxonomic classification.</title>
        <authorList>
            <person name="Goeker M."/>
        </authorList>
    </citation>
    <scope>NUCLEOTIDE SEQUENCE [LARGE SCALE GENOMIC DNA]</scope>
    <source>
        <strain evidence="12 13">DSM 18090</strain>
    </source>
</reference>
<evidence type="ECO:0000256" key="5">
    <source>
        <dbReference type="ARBA" id="ARBA00022475"/>
    </source>
</evidence>
<feature type="coiled-coil region" evidence="11">
    <location>
        <begin position="73"/>
        <end position="121"/>
    </location>
</feature>
<comment type="subcellular location">
    <subcellularLocation>
        <location evidence="1">Cell membrane</location>
        <topology evidence="1">Peripheral membrane protein</topology>
        <orientation evidence="1">Cytoplasmic side</orientation>
    </subcellularLocation>
</comment>
<evidence type="ECO:0000256" key="1">
    <source>
        <dbReference type="ARBA" id="ARBA00004413"/>
    </source>
</evidence>
<dbReference type="Gene3D" id="1.10.287.1700">
    <property type="match status" value="1"/>
</dbReference>
<keyword evidence="10" id="KW-1006">Bacterial flagellum protein export</keyword>
<dbReference type="AlphaFoldDB" id="A0A3N5BE48"/>
<keyword evidence="13" id="KW-1185">Reference proteome</keyword>
<keyword evidence="12" id="KW-0969">Cilium</keyword>
<dbReference type="InterPro" id="IPR053716">
    <property type="entry name" value="Flag_assembly_chemotaxis_eff"/>
</dbReference>
<dbReference type="InterPro" id="IPR012823">
    <property type="entry name" value="Flagell_FliJ"/>
</dbReference>
<keyword evidence="8" id="KW-0653">Protein transport</keyword>
<keyword evidence="11" id="KW-0175">Coiled coil</keyword>
<dbReference type="GO" id="GO:0044781">
    <property type="term" value="P:bacterial-type flagellum organization"/>
    <property type="evidence" value="ECO:0007669"/>
    <property type="project" value="UniProtKB-KW"/>
</dbReference>
<keyword evidence="12" id="KW-0966">Cell projection</keyword>
<dbReference type="NCBIfam" id="TIGR02473">
    <property type="entry name" value="flagell_FliJ"/>
    <property type="match status" value="1"/>
</dbReference>
<evidence type="ECO:0000256" key="7">
    <source>
        <dbReference type="ARBA" id="ARBA00022795"/>
    </source>
</evidence>
<dbReference type="RefSeq" id="WP_124220037.1">
    <property type="nucleotide sequence ID" value="NZ_RKRF01000007.1"/>
</dbReference>
<gene>
    <name evidence="12" type="ORF">EDC24_0881</name>
</gene>
<evidence type="ECO:0000256" key="6">
    <source>
        <dbReference type="ARBA" id="ARBA00022500"/>
    </source>
</evidence>